<accession>A0A0C9TFH3</accession>
<evidence type="ECO:0000313" key="2">
    <source>
        <dbReference type="EMBL" id="KIJ09613.1"/>
    </source>
</evidence>
<evidence type="ECO:0000256" key="1">
    <source>
        <dbReference type="SAM" id="MobiDB-lite"/>
    </source>
</evidence>
<dbReference type="AlphaFoldDB" id="A0A0C9TFH3"/>
<dbReference type="Proteomes" id="UP000053647">
    <property type="component" value="Unassembled WGS sequence"/>
</dbReference>
<reference evidence="3" key="2">
    <citation type="submission" date="2015-01" db="EMBL/GenBank/DDBJ databases">
        <title>Evolutionary Origins and Diversification of the Mycorrhizal Mutualists.</title>
        <authorList>
            <consortium name="DOE Joint Genome Institute"/>
            <consortium name="Mycorrhizal Genomics Consortium"/>
            <person name="Kohler A."/>
            <person name="Kuo A."/>
            <person name="Nagy L.G."/>
            <person name="Floudas D."/>
            <person name="Copeland A."/>
            <person name="Barry K.W."/>
            <person name="Cichocki N."/>
            <person name="Veneault-Fourrey C."/>
            <person name="LaButti K."/>
            <person name="Lindquist E.A."/>
            <person name="Lipzen A."/>
            <person name="Lundell T."/>
            <person name="Morin E."/>
            <person name="Murat C."/>
            <person name="Riley R."/>
            <person name="Ohm R."/>
            <person name="Sun H."/>
            <person name="Tunlid A."/>
            <person name="Henrissat B."/>
            <person name="Grigoriev I.V."/>
            <person name="Hibbett D.S."/>
            <person name="Martin F."/>
        </authorList>
    </citation>
    <scope>NUCLEOTIDE SEQUENCE [LARGE SCALE GENOMIC DNA]</scope>
    <source>
        <strain evidence="3">ATCC 200175</strain>
    </source>
</reference>
<dbReference type="HOGENOM" id="CLU_801931_0_0_1"/>
<feature type="compositionally biased region" description="Basic residues" evidence="1">
    <location>
        <begin position="46"/>
        <end position="56"/>
    </location>
</feature>
<feature type="compositionally biased region" description="Polar residues" evidence="1">
    <location>
        <begin position="173"/>
        <end position="183"/>
    </location>
</feature>
<sequence length="346" mass="37947">MAGQGGTIVQLEKIGKAVEHSNQPSRPQVSLPADEPVNHMAPTPRRAWKKTRRATSKSKDILCDGAETAQALPISAPVPMFEQSAPGSHFGFQVWSPAWPTYVGTQPLQEYKCDRLSHEQVAGRKPSQRVANLVSHPESQRAQDQRSLATSPYPASQHDSPQSQSHVGGLQPRQCSTSQSLTSPMLRPVGHGAVSTIHTTSRLVIPQQRAPSRTVYQDDYGSELSNLTEEEEPLRVAADKVNEMDDECNGDNEEMATVVRRLHMSDHGSDGMGMGVDQNEFGDNDNATDFRFTGEAPDGPKMRGAESPASPTILPIRVPSQQHVQRTPSLQQHAHLQQRQIPSQQQ</sequence>
<organism evidence="2 3">
    <name type="scientific">Paxillus involutus ATCC 200175</name>
    <dbReference type="NCBI Taxonomy" id="664439"/>
    <lineage>
        <taxon>Eukaryota</taxon>
        <taxon>Fungi</taxon>
        <taxon>Dikarya</taxon>
        <taxon>Basidiomycota</taxon>
        <taxon>Agaricomycotina</taxon>
        <taxon>Agaricomycetes</taxon>
        <taxon>Agaricomycetidae</taxon>
        <taxon>Boletales</taxon>
        <taxon>Paxilineae</taxon>
        <taxon>Paxillaceae</taxon>
        <taxon>Paxillus</taxon>
    </lineage>
</organism>
<feature type="compositionally biased region" description="Polar residues" evidence="1">
    <location>
        <begin position="145"/>
        <end position="166"/>
    </location>
</feature>
<feature type="compositionally biased region" description="Polar residues" evidence="1">
    <location>
        <begin position="319"/>
        <end position="346"/>
    </location>
</feature>
<reference evidence="2 3" key="1">
    <citation type="submission" date="2014-06" db="EMBL/GenBank/DDBJ databases">
        <authorList>
            <consortium name="DOE Joint Genome Institute"/>
            <person name="Kuo A."/>
            <person name="Kohler A."/>
            <person name="Nagy L.G."/>
            <person name="Floudas D."/>
            <person name="Copeland A."/>
            <person name="Barry K.W."/>
            <person name="Cichocki N."/>
            <person name="Veneault-Fourrey C."/>
            <person name="LaButti K."/>
            <person name="Lindquist E.A."/>
            <person name="Lipzen A."/>
            <person name="Lundell T."/>
            <person name="Morin E."/>
            <person name="Murat C."/>
            <person name="Sun H."/>
            <person name="Tunlid A."/>
            <person name="Henrissat B."/>
            <person name="Grigoriev I.V."/>
            <person name="Hibbett D.S."/>
            <person name="Martin F."/>
            <person name="Nordberg H.P."/>
            <person name="Cantor M.N."/>
            <person name="Hua S.X."/>
        </authorList>
    </citation>
    <scope>NUCLEOTIDE SEQUENCE [LARGE SCALE GENOMIC DNA]</scope>
    <source>
        <strain evidence="2 3">ATCC 200175</strain>
    </source>
</reference>
<feature type="region of interest" description="Disordered" evidence="1">
    <location>
        <begin position="279"/>
        <end position="346"/>
    </location>
</feature>
<feature type="region of interest" description="Disordered" evidence="1">
    <location>
        <begin position="119"/>
        <end position="191"/>
    </location>
</feature>
<feature type="region of interest" description="Disordered" evidence="1">
    <location>
        <begin position="1"/>
        <end position="56"/>
    </location>
</feature>
<name>A0A0C9TFH3_PAXIN</name>
<evidence type="ECO:0000313" key="3">
    <source>
        <dbReference type="Proteomes" id="UP000053647"/>
    </source>
</evidence>
<keyword evidence="3" id="KW-1185">Reference proteome</keyword>
<dbReference type="EMBL" id="KN819447">
    <property type="protein sequence ID" value="KIJ09613.1"/>
    <property type="molecule type" value="Genomic_DNA"/>
</dbReference>
<dbReference type="OrthoDB" id="2693463at2759"/>
<gene>
    <name evidence="2" type="ORF">PAXINDRAFT_17291</name>
</gene>
<protein>
    <submittedName>
        <fullName evidence="2">Uncharacterized protein</fullName>
    </submittedName>
</protein>
<proteinExistence type="predicted"/>